<name>A0ABR1FVR6_AURAN</name>
<sequence>MANPNAASALYNFEQVAPMAAKLRRPLAKLARGACPGWVPETVEGDPAPWQWDVVMD</sequence>
<accession>A0ABR1FVR6</accession>
<evidence type="ECO:0000313" key="1">
    <source>
        <dbReference type="EMBL" id="KAK7239567.1"/>
    </source>
</evidence>
<dbReference type="Proteomes" id="UP001363151">
    <property type="component" value="Unassembled WGS sequence"/>
</dbReference>
<gene>
    <name evidence="1" type="ORF">SO694_00028048</name>
</gene>
<protein>
    <submittedName>
        <fullName evidence="1">Uncharacterized protein</fullName>
    </submittedName>
</protein>
<keyword evidence="2" id="KW-1185">Reference proteome</keyword>
<proteinExistence type="predicted"/>
<reference evidence="1 2" key="1">
    <citation type="submission" date="2024-03" db="EMBL/GenBank/DDBJ databases">
        <title>Aureococcus anophagefferens CCMP1851 and Kratosvirus quantuckense: Draft genome of a second virus-susceptible host strain in the model system.</title>
        <authorList>
            <person name="Chase E."/>
            <person name="Truchon A.R."/>
            <person name="Schepens W."/>
            <person name="Wilhelm S.W."/>
        </authorList>
    </citation>
    <scope>NUCLEOTIDE SEQUENCE [LARGE SCALE GENOMIC DNA]</scope>
    <source>
        <strain evidence="1 2">CCMP1851</strain>
    </source>
</reference>
<dbReference type="EMBL" id="JBBJCI010000223">
    <property type="protein sequence ID" value="KAK7239567.1"/>
    <property type="molecule type" value="Genomic_DNA"/>
</dbReference>
<evidence type="ECO:0000313" key="2">
    <source>
        <dbReference type="Proteomes" id="UP001363151"/>
    </source>
</evidence>
<organism evidence="1 2">
    <name type="scientific">Aureococcus anophagefferens</name>
    <name type="common">Harmful bloom alga</name>
    <dbReference type="NCBI Taxonomy" id="44056"/>
    <lineage>
        <taxon>Eukaryota</taxon>
        <taxon>Sar</taxon>
        <taxon>Stramenopiles</taxon>
        <taxon>Ochrophyta</taxon>
        <taxon>Pelagophyceae</taxon>
        <taxon>Pelagomonadales</taxon>
        <taxon>Pelagomonadaceae</taxon>
        <taxon>Aureococcus</taxon>
    </lineage>
</organism>
<comment type="caution">
    <text evidence="1">The sequence shown here is derived from an EMBL/GenBank/DDBJ whole genome shotgun (WGS) entry which is preliminary data.</text>
</comment>